<dbReference type="HOGENOM" id="CLU_1029021_0_0_2"/>
<evidence type="ECO:0000313" key="2">
    <source>
        <dbReference type="Proteomes" id="UP000002063"/>
    </source>
</evidence>
<reference evidence="1" key="1">
    <citation type="submission" date="2009-10" db="EMBL/GenBank/DDBJ databases">
        <title>Complete sequence of chromosome of Methanocaldococcus vulcanius M7.</title>
        <authorList>
            <consortium name="US DOE Joint Genome Institute"/>
            <person name="Lucas S."/>
            <person name="Copeland A."/>
            <person name="Lapidus A."/>
            <person name="Glavina del Rio T."/>
            <person name="Dalin E."/>
            <person name="Tice H."/>
            <person name="Bruce D."/>
            <person name="Goodwin L."/>
            <person name="Pitluck S."/>
            <person name="Lcollab F.I."/>
            <person name="Brettin T."/>
            <person name="Detter J.C."/>
            <person name="Han C."/>
            <person name="Tapia R."/>
            <person name="Kuske C.R."/>
            <person name="Schmutz J."/>
            <person name="Larimer F."/>
            <person name="Land M."/>
            <person name="Hauser L."/>
            <person name="Kyrpides N."/>
            <person name="Ovchinikova G."/>
            <person name="Sieprawska-Lupa M."/>
            <person name="Whitman W.B."/>
            <person name="Woyke T."/>
        </authorList>
    </citation>
    <scope>NUCLEOTIDE SEQUENCE [LARGE SCALE GENOMIC DNA]</scope>
    <source>
        <strain evidence="1">M7</strain>
    </source>
</reference>
<dbReference type="RefSeq" id="WP_012819663.1">
    <property type="nucleotide sequence ID" value="NC_013407.1"/>
</dbReference>
<sequence>MEEDQKISVKGFFLGFASVEEGYYCKECGFTSKDKRECREHGEMEKCKLFSGNFMSQENGVITILVPDRKIIPDNEEFLQYLRNKKDREAISIMNAKIPLLMPIIVDASIVIPSKRLDITDSGKTLVLFLNNEEGMWLNPDGRIEVISTSRDEILDVWNKLKEKFCEDVLYILKSEGGYYIPSILSPDRFFLTRAFVDRRFEGFGHRLYIRKLVKAGNKIVPVRYYLKRNFIDPEVFNDLGVNFDGSIYAVVNRKYYPLGYSSKIWEDIF</sequence>
<gene>
    <name evidence="1" type="ordered locus">Metvu_0252</name>
</gene>
<accession>C9REW7</accession>
<organism evidence="1 2">
    <name type="scientific">Methanocaldococcus vulcanius (strain ATCC 700851 / DSM 12094 / M7)</name>
    <name type="common">Methanococcus vulcanius</name>
    <dbReference type="NCBI Taxonomy" id="579137"/>
    <lineage>
        <taxon>Archaea</taxon>
        <taxon>Methanobacteriati</taxon>
        <taxon>Methanobacteriota</taxon>
        <taxon>Methanomada group</taxon>
        <taxon>Methanococci</taxon>
        <taxon>Methanococcales</taxon>
        <taxon>Methanocaldococcaceae</taxon>
        <taxon>Methanocaldococcus</taxon>
    </lineage>
</organism>
<dbReference type="EMBL" id="CP001787">
    <property type="protein sequence ID" value="ACX72119.1"/>
    <property type="molecule type" value="Genomic_DNA"/>
</dbReference>
<protein>
    <submittedName>
        <fullName evidence="1">Uncharacterized protein</fullName>
    </submittedName>
</protein>
<dbReference type="GeneID" id="8512580"/>
<name>C9REW7_METVM</name>
<dbReference type="KEGG" id="mvu:Metvu_0252"/>
<dbReference type="AlphaFoldDB" id="C9REW7"/>
<keyword evidence="2" id="KW-1185">Reference proteome</keyword>
<dbReference type="Proteomes" id="UP000002063">
    <property type="component" value="Chromosome"/>
</dbReference>
<evidence type="ECO:0000313" key="1">
    <source>
        <dbReference type="EMBL" id="ACX72119.1"/>
    </source>
</evidence>
<proteinExistence type="predicted"/>